<name>A0A4U1BF33_9GAMM</name>
<comment type="caution">
    <text evidence="1">The sequence shown here is derived from an EMBL/GenBank/DDBJ whole genome shotgun (WGS) entry which is preliminary data.</text>
</comment>
<evidence type="ECO:0000313" key="1">
    <source>
        <dbReference type="EMBL" id="TKB49711.1"/>
    </source>
</evidence>
<keyword evidence="2" id="KW-1185">Reference proteome</keyword>
<dbReference type="Proteomes" id="UP000305674">
    <property type="component" value="Unassembled WGS sequence"/>
</dbReference>
<accession>A0A4U1BF33</accession>
<gene>
    <name evidence="1" type="ORF">FCL40_06010</name>
</gene>
<protein>
    <submittedName>
        <fullName evidence="1">Uncharacterized protein</fullName>
    </submittedName>
</protein>
<proteinExistence type="predicted"/>
<sequence length="135" mass="15400">MRTFAKQLCLAAGLMILVAGVCYGLGYGFYQHKPLRDADYFSLYVGDKTFCRTVNYYDEKGDAKRVAALLAYAEENAMSYLRRRFGKDKGAAIVNACELQRHEALKASCRAEPHRQVEHLVLEYNKPTVRKKKLI</sequence>
<dbReference type="RefSeq" id="WP_136852262.1">
    <property type="nucleotide sequence ID" value="NZ_SWCI01000003.1"/>
</dbReference>
<evidence type="ECO:0000313" key="2">
    <source>
        <dbReference type="Proteomes" id="UP000305674"/>
    </source>
</evidence>
<reference evidence="1 2" key="1">
    <citation type="submission" date="2019-04" db="EMBL/GenBank/DDBJ databases">
        <authorList>
            <person name="Hwang J.C."/>
        </authorList>
    </citation>
    <scope>NUCLEOTIDE SEQUENCE [LARGE SCALE GENOMIC DNA]</scope>
    <source>
        <strain evidence="1 2">IMCC35001</strain>
    </source>
</reference>
<dbReference type="OrthoDB" id="6401708at2"/>
<dbReference type="AlphaFoldDB" id="A0A4U1BF33"/>
<dbReference type="EMBL" id="SWCI01000003">
    <property type="protein sequence ID" value="TKB49711.1"/>
    <property type="molecule type" value="Genomic_DNA"/>
</dbReference>
<organism evidence="1 2">
    <name type="scientific">Ferrimonas sediminicola</name>
    <dbReference type="NCBI Taxonomy" id="2569538"/>
    <lineage>
        <taxon>Bacteria</taxon>
        <taxon>Pseudomonadati</taxon>
        <taxon>Pseudomonadota</taxon>
        <taxon>Gammaproteobacteria</taxon>
        <taxon>Alteromonadales</taxon>
        <taxon>Ferrimonadaceae</taxon>
        <taxon>Ferrimonas</taxon>
    </lineage>
</organism>